<keyword evidence="2" id="KW-1185">Reference proteome</keyword>
<dbReference type="Proteomes" id="UP000789860">
    <property type="component" value="Unassembled WGS sequence"/>
</dbReference>
<organism evidence="1 2">
    <name type="scientific">Scutellospora calospora</name>
    <dbReference type="NCBI Taxonomy" id="85575"/>
    <lineage>
        <taxon>Eukaryota</taxon>
        <taxon>Fungi</taxon>
        <taxon>Fungi incertae sedis</taxon>
        <taxon>Mucoromycota</taxon>
        <taxon>Glomeromycotina</taxon>
        <taxon>Glomeromycetes</taxon>
        <taxon>Diversisporales</taxon>
        <taxon>Gigasporaceae</taxon>
        <taxon>Scutellospora</taxon>
    </lineage>
</organism>
<protein>
    <submittedName>
        <fullName evidence="1">7505_t:CDS:1</fullName>
    </submittedName>
</protein>
<feature type="non-terminal residue" evidence="1">
    <location>
        <position position="1"/>
    </location>
</feature>
<proteinExistence type="predicted"/>
<comment type="caution">
    <text evidence="1">The sequence shown here is derived from an EMBL/GenBank/DDBJ whole genome shotgun (WGS) entry which is preliminary data.</text>
</comment>
<name>A0ACA9N382_9GLOM</name>
<gene>
    <name evidence="1" type="ORF">SCALOS_LOCUS7724</name>
</gene>
<dbReference type="EMBL" id="CAJVPM010018128">
    <property type="protein sequence ID" value="CAG8623374.1"/>
    <property type="molecule type" value="Genomic_DNA"/>
</dbReference>
<reference evidence="1" key="1">
    <citation type="submission" date="2021-06" db="EMBL/GenBank/DDBJ databases">
        <authorList>
            <person name="Kallberg Y."/>
            <person name="Tangrot J."/>
            <person name="Rosling A."/>
        </authorList>
    </citation>
    <scope>NUCLEOTIDE SEQUENCE</scope>
    <source>
        <strain evidence="1">AU212A</strain>
    </source>
</reference>
<evidence type="ECO:0000313" key="1">
    <source>
        <dbReference type="EMBL" id="CAG8623374.1"/>
    </source>
</evidence>
<evidence type="ECO:0000313" key="2">
    <source>
        <dbReference type="Proteomes" id="UP000789860"/>
    </source>
</evidence>
<sequence>DNDVDMLGSTDLSGEYIAENKDKVDWSSVHTLCVFGNICLNKAATENLRQERQERTVILKFESFEII</sequence>
<accession>A0ACA9N382</accession>